<evidence type="ECO:0000256" key="6">
    <source>
        <dbReference type="ARBA" id="ARBA00047422"/>
    </source>
</evidence>
<dbReference type="eggNOG" id="COG0270">
    <property type="taxonomic scope" value="Bacteria"/>
</dbReference>
<dbReference type="KEGG" id="pvi:Cvib_0062"/>
<keyword evidence="3 7" id="KW-0808">Transferase</keyword>
<reference evidence="9" key="1">
    <citation type="submission" date="2007-03" db="EMBL/GenBank/DDBJ databases">
        <title>Complete sequence of Prosthecochloris vibrioformis DSM 265.</title>
        <authorList>
            <consortium name="US DOE Joint Genome Institute"/>
            <person name="Copeland A."/>
            <person name="Lucas S."/>
            <person name="Lapidus A."/>
            <person name="Barry K."/>
            <person name="Detter J.C."/>
            <person name="Glavina del Rio T."/>
            <person name="Hammon N."/>
            <person name="Israni S."/>
            <person name="Pitluck S."/>
            <person name="Schmutz J."/>
            <person name="Larimer F."/>
            <person name="Land M."/>
            <person name="Hauser L."/>
            <person name="Mikhailova N."/>
            <person name="Li T."/>
            <person name="Overmann J."/>
            <person name="Schuster S.C."/>
            <person name="Bryant D.A."/>
            <person name="Richardson P."/>
        </authorList>
    </citation>
    <scope>NUCLEOTIDE SEQUENCE [LARGE SCALE GENOMIC DNA]</scope>
    <source>
        <strain evidence="9">DSM 265</strain>
    </source>
</reference>
<organism evidence="9">
    <name type="scientific">Chlorobium phaeovibrioides (strain DSM 265 / 1930)</name>
    <name type="common">Prosthecochloris vibrioformis (strain DSM 265)</name>
    <dbReference type="NCBI Taxonomy" id="290318"/>
    <lineage>
        <taxon>Bacteria</taxon>
        <taxon>Pseudomonadati</taxon>
        <taxon>Chlorobiota</taxon>
        <taxon>Chlorobiia</taxon>
        <taxon>Chlorobiales</taxon>
        <taxon>Chlorobiaceae</taxon>
        <taxon>Chlorobium/Pelodictyon group</taxon>
        <taxon>Chlorobium</taxon>
    </lineage>
</organism>
<dbReference type="PANTHER" id="PTHR10629:SF52">
    <property type="entry name" value="DNA (CYTOSINE-5)-METHYLTRANSFERASE 1"/>
    <property type="match status" value="1"/>
</dbReference>
<evidence type="ECO:0000256" key="5">
    <source>
        <dbReference type="ARBA" id="ARBA00022747"/>
    </source>
</evidence>
<sequence>MSIKLNAVELFCGAGGLSIGLSRAGFHIALANEIEPDFAATFSLNHPETKMLNEDIHDIDFARESLKTGITDVTLVSGGPPCQGFSTVGSKNRRDERNSLFYEYLRAVAELNPLYVIFENVSGFKKMYDGEAYLALTTELRSMGYDLASSILEASDYGLPQRRQRTIIVGWKKHLPAVSLPSPTHFSSEDLFGGAKKLTVMDAISDLPPLEANSTSNEYASSPKNDYQQRMRGEVEELTEHNSSNYGTKMQEILSLIPEGGTVDDLPLRLRPKNYFRNTYARLYPTLPSPTVTRNFGTPSSSRCVHPFQNRALSTREGARLQGFHDSYVFTGSKTSKNLQIGNAVPPIFGEVIANEIIKSIRATELKNLSIPAVAMS</sequence>
<dbReference type="EC" id="2.1.1.37" evidence="1"/>
<dbReference type="NCBIfam" id="TIGR00675">
    <property type="entry name" value="dcm"/>
    <property type="match status" value="1"/>
</dbReference>
<evidence type="ECO:0000256" key="2">
    <source>
        <dbReference type="ARBA" id="ARBA00022603"/>
    </source>
</evidence>
<gene>
    <name evidence="9" type="ordered locus">Cvib_0062</name>
</gene>
<comment type="similarity">
    <text evidence="7 8">Belongs to the class I-like SAM-binding methyltransferase superfamily. C5-methyltransferase family.</text>
</comment>
<keyword evidence="5" id="KW-0680">Restriction system</keyword>
<dbReference type="GO" id="GO:0044027">
    <property type="term" value="P:negative regulation of gene expression via chromosomal CpG island methylation"/>
    <property type="evidence" value="ECO:0007669"/>
    <property type="project" value="TreeGrafter"/>
</dbReference>
<dbReference type="Pfam" id="PF00145">
    <property type="entry name" value="DNA_methylase"/>
    <property type="match status" value="1"/>
</dbReference>
<dbReference type="InterPro" id="IPR050390">
    <property type="entry name" value="C5-Methyltransferase"/>
</dbReference>
<evidence type="ECO:0000256" key="3">
    <source>
        <dbReference type="ARBA" id="ARBA00022679"/>
    </source>
</evidence>
<evidence type="ECO:0000313" key="9">
    <source>
        <dbReference type="EMBL" id="ABP36090.1"/>
    </source>
</evidence>
<dbReference type="GO" id="GO:0009307">
    <property type="term" value="P:DNA restriction-modification system"/>
    <property type="evidence" value="ECO:0007669"/>
    <property type="project" value="UniProtKB-KW"/>
</dbReference>
<proteinExistence type="inferred from homology"/>
<dbReference type="GO" id="GO:0003677">
    <property type="term" value="F:DNA binding"/>
    <property type="evidence" value="ECO:0007669"/>
    <property type="project" value="TreeGrafter"/>
</dbReference>
<dbReference type="Gene3D" id="3.90.120.10">
    <property type="entry name" value="DNA Methylase, subunit A, domain 2"/>
    <property type="match status" value="1"/>
</dbReference>
<dbReference type="REBASE" id="15028">
    <property type="entry name" value="M.PviORF62P"/>
</dbReference>
<dbReference type="HOGENOM" id="CLU_006958_2_0_10"/>
<evidence type="ECO:0000256" key="8">
    <source>
        <dbReference type="RuleBase" id="RU000416"/>
    </source>
</evidence>
<dbReference type="PROSITE" id="PS51679">
    <property type="entry name" value="SAM_MT_C5"/>
    <property type="match status" value="1"/>
</dbReference>
<dbReference type="Gene3D" id="3.40.50.150">
    <property type="entry name" value="Vaccinia Virus protein VP39"/>
    <property type="match status" value="1"/>
</dbReference>
<dbReference type="PRINTS" id="PR00105">
    <property type="entry name" value="C5METTRFRASE"/>
</dbReference>
<dbReference type="InterPro" id="IPR001525">
    <property type="entry name" value="C5_MeTfrase"/>
</dbReference>
<dbReference type="GO" id="GO:0032259">
    <property type="term" value="P:methylation"/>
    <property type="evidence" value="ECO:0007669"/>
    <property type="project" value="UniProtKB-KW"/>
</dbReference>
<keyword evidence="4 7" id="KW-0949">S-adenosyl-L-methionine</keyword>
<name>A4SC81_CHLPM</name>
<dbReference type="PANTHER" id="PTHR10629">
    <property type="entry name" value="CYTOSINE-SPECIFIC METHYLTRANSFERASE"/>
    <property type="match status" value="1"/>
</dbReference>
<evidence type="ECO:0000256" key="4">
    <source>
        <dbReference type="ARBA" id="ARBA00022691"/>
    </source>
</evidence>
<protein>
    <recommendedName>
        <fullName evidence="1">DNA (cytosine-5-)-methyltransferase</fullName>
        <ecNumber evidence="1">2.1.1.37</ecNumber>
    </recommendedName>
</protein>
<dbReference type="SUPFAM" id="SSF53335">
    <property type="entry name" value="S-adenosyl-L-methionine-dependent methyltransferases"/>
    <property type="match status" value="1"/>
</dbReference>
<dbReference type="EMBL" id="CP000607">
    <property type="protein sequence ID" value="ABP36090.1"/>
    <property type="molecule type" value="Genomic_DNA"/>
</dbReference>
<keyword evidence="2 7" id="KW-0489">Methyltransferase</keyword>
<comment type="catalytic activity">
    <reaction evidence="6">
        <text>a 2'-deoxycytidine in DNA + S-adenosyl-L-methionine = a 5-methyl-2'-deoxycytidine in DNA + S-adenosyl-L-homocysteine + H(+)</text>
        <dbReference type="Rhea" id="RHEA:13681"/>
        <dbReference type="Rhea" id="RHEA-COMP:11369"/>
        <dbReference type="Rhea" id="RHEA-COMP:11370"/>
        <dbReference type="ChEBI" id="CHEBI:15378"/>
        <dbReference type="ChEBI" id="CHEBI:57856"/>
        <dbReference type="ChEBI" id="CHEBI:59789"/>
        <dbReference type="ChEBI" id="CHEBI:85452"/>
        <dbReference type="ChEBI" id="CHEBI:85454"/>
        <dbReference type="EC" id="2.1.1.37"/>
    </reaction>
</comment>
<dbReference type="STRING" id="290318.Cvib_0062"/>
<dbReference type="AlphaFoldDB" id="A4SC81"/>
<dbReference type="GO" id="GO:0003886">
    <property type="term" value="F:DNA (cytosine-5-)-methyltransferase activity"/>
    <property type="evidence" value="ECO:0007669"/>
    <property type="project" value="UniProtKB-EC"/>
</dbReference>
<dbReference type="InterPro" id="IPR029063">
    <property type="entry name" value="SAM-dependent_MTases_sf"/>
</dbReference>
<evidence type="ECO:0000256" key="7">
    <source>
        <dbReference type="PROSITE-ProRule" id="PRU01016"/>
    </source>
</evidence>
<evidence type="ECO:0000256" key="1">
    <source>
        <dbReference type="ARBA" id="ARBA00011975"/>
    </source>
</evidence>
<accession>A4SC81</accession>
<feature type="active site" evidence="7">
    <location>
        <position position="82"/>
    </location>
</feature>